<dbReference type="GO" id="GO:0030655">
    <property type="term" value="P:beta-lactam antibiotic catabolic process"/>
    <property type="evidence" value="ECO:0007669"/>
    <property type="project" value="InterPro"/>
</dbReference>
<dbReference type="PANTHER" id="PTHR35333:SF3">
    <property type="entry name" value="BETA-LACTAMASE-TYPE TRANSPEPTIDASE FOLD CONTAINING PROTEIN"/>
    <property type="match status" value="1"/>
</dbReference>
<evidence type="ECO:0000256" key="6">
    <source>
        <dbReference type="ARBA" id="ARBA00023316"/>
    </source>
</evidence>
<dbReference type="InterPro" id="IPR000871">
    <property type="entry name" value="Beta-lactam_class-A"/>
</dbReference>
<evidence type="ECO:0000256" key="7">
    <source>
        <dbReference type="PIRSR" id="PIRSR618044-1"/>
    </source>
</evidence>
<dbReference type="GO" id="GO:0006508">
    <property type="term" value="P:proteolysis"/>
    <property type="evidence" value="ECO:0007669"/>
    <property type="project" value="InterPro"/>
</dbReference>
<keyword evidence="2" id="KW-0732">Signal</keyword>
<feature type="binding site" evidence="8">
    <location>
        <position position="261"/>
    </location>
    <ligand>
        <name>substrate</name>
    </ligand>
</feature>
<name>A0A2H0UVH7_9BACT</name>
<dbReference type="GO" id="GO:0071555">
    <property type="term" value="P:cell wall organization"/>
    <property type="evidence" value="ECO:0007669"/>
    <property type="project" value="UniProtKB-KW"/>
</dbReference>
<dbReference type="GO" id="GO:0009002">
    <property type="term" value="F:serine-type D-Ala-D-Ala carboxypeptidase activity"/>
    <property type="evidence" value="ECO:0007669"/>
    <property type="project" value="InterPro"/>
</dbReference>
<comment type="caution">
    <text evidence="11">The sequence shown here is derived from an EMBL/GenBank/DDBJ whole genome shotgun (WGS) entry which is preliminary data.</text>
</comment>
<protein>
    <recommendedName>
        <fullName evidence="10">Peptidase S11 D-alanyl-D-alanine carboxypeptidase A N-terminal domain-containing protein</fullName>
    </recommendedName>
</protein>
<accession>A0A2H0UVH7</accession>
<gene>
    <name evidence="11" type="ORF">COU03_03910</name>
</gene>
<evidence type="ECO:0000256" key="2">
    <source>
        <dbReference type="ARBA" id="ARBA00022729"/>
    </source>
</evidence>
<evidence type="ECO:0000256" key="8">
    <source>
        <dbReference type="PIRSR" id="PIRSR618044-2"/>
    </source>
</evidence>
<dbReference type="Pfam" id="PF00768">
    <property type="entry name" value="Peptidase_S11"/>
    <property type="match status" value="1"/>
</dbReference>
<reference evidence="12" key="1">
    <citation type="submission" date="2017-09" db="EMBL/GenBank/DDBJ databases">
        <title>Depth-based differentiation of microbial function through sediment-hosted aquifers and enrichment of novel symbionts in the deep terrestrial subsurface.</title>
        <authorList>
            <person name="Probst A.J."/>
            <person name="Ladd B."/>
            <person name="Jarett J.K."/>
            <person name="Geller-Mcgrath D.E."/>
            <person name="Sieber C.M.K."/>
            <person name="Emerson J.B."/>
            <person name="Anantharaman K."/>
            <person name="Thomas B.C."/>
            <person name="Malmstrom R."/>
            <person name="Stieglmeier M."/>
            <person name="Klingl A."/>
            <person name="Woyke T."/>
            <person name="Ryan C.M."/>
            <person name="Banfield J.F."/>
        </authorList>
    </citation>
    <scope>NUCLEOTIDE SEQUENCE [LARGE SCALE GENOMIC DNA]</scope>
</reference>
<keyword evidence="3" id="KW-0378">Hydrolase</keyword>
<dbReference type="InterPro" id="IPR001967">
    <property type="entry name" value="Peptidase_S11_N"/>
</dbReference>
<organism evidence="11 12">
    <name type="scientific">bacterium (Candidatus Gribaldobacteria) CG10_big_fil_rev_8_21_14_0_10_41_12</name>
    <dbReference type="NCBI Taxonomy" id="2014277"/>
    <lineage>
        <taxon>Bacteria</taxon>
        <taxon>Candidatus Gribaldobacteria</taxon>
    </lineage>
</organism>
<evidence type="ECO:0000256" key="5">
    <source>
        <dbReference type="ARBA" id="ARBA00022984"/>
    </source>
</evidence>
<dbReference type="InterPro" id="IPR012338">
    <property type="entry name" value="Beta-lactam/transpept-like"/>
</dbReference>
<evidence type="ECO:0000259" key="10">
    <source>
        <dbReference type="Pfam" id="PF00768"/>
    </source>
</evidence>
<dbReference type="GO" id="GO:0008360">
    <property type="term" value="P:regulation of cell shape"/>
    <property type="evidence" value="ECO:0007669"/>
    <property type="project" value="UniProtKB-KW"/>
</dbReference>
<proteinExistence type="inferred from homology"/>
<feature type="active site" evidence="7">
    <location>
        <position position="146"/>
    </location>
</feature>
<dbReference type="GO" id="GO:0008800">
    <property type="term" value="F:beta-lactamase activity"/>
    <property type="evidence" value="ECO:0007669"/>
    <property type="project" value="InterPro"/>
</dbReference>
<keyword evidence="4" id="KW-0133">Cell shape</keyword>
<dbReference type="EMBL" id="PFAV01000073">
    <property type="protein sequence ID" value="PIR90828.1"/>
    <property type="molecule type" value="Genomic_DNA"/>
</dbReference>
<dbReference type="GO" id="GO:0046677">
    <property type="term" value="P:response to antibiotic"/>
    <property type="evidence" value="ECO:0007669"/>
    <property type="project" value="InterPro"/>
</dbReference>
<evidence type="ECO:0000313" key="12">
    <source>
        <dbReference type="Proteomes" id="UP000228906"/>
    </source>
</evidence>
<dbReference type="PRINTS" id="PR00725">
    <property type="entry name" value="DADACBPTASE1"/>
</dbReference>
<evidence type="ECO:0000256" key="1">
    <source>
        <dbReference type="ARBA" id="ARBA00007164"/>
    </source>
</evidence>
<dbReference type="PANTHER" id="PTHR35333">
    <property type="entry name" value="BETA-LACTAMASE"/>
    <property type="match status" value="1"/>
</dbReference>
<keyword evidence="6" id="KW-0961">Cell wall biogenesis/degradation</keyword>
<keyword evidence="5" id="KW-0573">Peptidoglycan synthesis</keyword>
<dbReference type="Proteomes" id="UP000228906">
    <property type="component" value="Unassembled WGS sequence"/>
</dbReference>
<sequence length="308" mass="33267">MKKIISIFLIAIVSGAIVGFGINDWQKTTFAYKQSFTANIEQAASQADSLTAPGQEPKIAAASALLAEITENGEPKIIFAKNQEQKNPIASLTKIMTAVIASEFYEKNQTIIINKQAIEQFDASGNLKAGEQFNLNNLLRVMLIESSNDAAFALTEPMAGPAGFVALMNLKAKDLGLENTAFFSPSGLDPEDAGLPAEQINQSTVIDLAKLAQFVVYHHPEITKILSEKETAVYSQGNEFYHSLVNTNELLGKFSSIIGGKTGTTERAGGCLLLILQGKNPPSRFVAVVLNSPDKFKDMENIITAYGF</sequence>
<dbReference type="GO" id="GO:0009252">
    <property type="term" value="P:peptidoglycan biosynthetic process"/>
    <property type="evidence" value="ECO:0007669"/>
    <property type="project" value="UniProtKB-KW"/>
</dbReference>
<dbReference type="Gene3D" id="3.40.710.10">
    <property type="entry name" value="DD-peptidase/beta-lactamase superfamily"/>
    <property type="match status" value="1"/>
</dbReference>
<evidence type="ECO:0000256" key="3">
    <source>
        <dbReference type="ARBA" id="ARBA00022801"/>
    </source>
</evidence>
<dbReference type="AlphaFoldDB" id="A0A2H0UVH7"/>
<evidence type="ECO:0000256" key="9">
    <source>
        <dbReference type="RuleBase" id="RU004016"/>
    </source>
</evidence>
<feature type="active site" description="Acyl-ester intermediate" evidence="7">
    <location>
        <position position="91"/>
    </location>
</feature>
<dbReference type="SUPFAM" id="SSF56601">
    <property type="entry name" value="beta-lactamase/transpeptidase-like"/>
    <property type="match status" value="1"/>
</dbReference>
<evidence type="ECO:0000313" key="11">
    <source>
        <dbReference type="EMBL" id="PIR90828.1"/>
    </source>
</evidence>
<dbReference type="InterPro" id="IPR018044">
    <property type="entry name" value="Peptidase_S11"/>
</dbReference>
<evidence type="ECO:0000256" key="4">
    <source>
        <dbReference type="ARBA" id="ARBA00022960"/>
    </source>
</evidence>
<feature type="domain" description="Peptidase S11 D-alanyl-D-alanine carboxypeptidase A N-terminal" evidence="10">
    <location>
        <begin position="55"/>
        <end position="292"/>
    </location>
</feature>
<feature type="active site" description="Proton acceptor" evidence="7">
    <location>
        <position position="94"/>
    </location>
</feature>
<comment type="similarity">
    <text evidence="1 9">Belongs to the peptidase S11 family.</text>
</comment>